<evidence type="ECO:0000256" key="2">
    <source>
        <dbReference type="ARBA" id="ARBA00009726"/>
    </source>
</evidence>
<evidence type="ECO:0000256" key="9">
    <source>
        <dbReference type="ARBA" id="ARBA00023136"/>
    </source>
</evidence>
<dbReference type="InterPro" id="IPR036640">
    <property type="entry name" value="ABC1_TM_sf"/>
</dbReference>
<keyword evidence="10" id="KW-0325">Glycoprotein</keyword>
<accession>A0ABM0MVQ9</accession>
<dbReference type="SUPFAM" id="SSF90123">
    <property type="entry name" value="ABC transporter transmembrane region"/>
    <property type="match status" value="1"/>
</dbReference>
<feature type="transmembrane region" description="Helical" evidence="11">
    <location>
        <begin position="179"/>
        <end position="205"/>
    </location>
</feature>
<sequence>MTTFAVSWFCADNYTYETITDNHRRGLADQCLAELVCVCIHGLLIVVMSTTLCILGCCTVLRYLTSPTIVLYPGHNVKWILSIVIWLVLLCSLGEGVLTDLTRNPVTQPHLYIPPTVALTSMIITLTYYHHMEYWDVPRMSWLLVIYWAFSLVGEAMKLSNLYSQFGLDITILRLFNTLLLALLYASCLLIEFNVIRTMVFGWYYSRPRYPSELNNPDMLLSHKYTNLVSRSLFYSLKWLLKLGYRKPLEMSDLGCLPQEFHCKYQYHVFEKAYGAEKEKVRSNNKKPSLWKTYMRGYGYSILFSTTLKFISDLLNFIPPLAIGGIVAYATRVYYEEDISNDTQTVFITVGEFFSNGYVLVAVVFVSVIIKGVLLQASSHATVIPGFKIRMNLQVLFALLLLYLELGISAFIGSLLLFVVSPIQYKIITKMSEIQFCVLSFADERLKKSNELLQSMKLLKLYGWEEIFSSIIESIRSSEVGQIVRTGVCVIISTFLAQSTPVISTFITFAIYSKIGPSPLTPELAFSALALFNHLAMPLLELPNAISETVNAIISTRRFQNLFDACEVSEYVHGRPLLSKGFNDVSDSMGTSDDNSGKKQLSVAYNGHSSEHERDDLVHLIHDTPPHYGTFESESTETPVTDIPDHLSIQINSGSFAWDKDEEAVLTNINLNIPTVYV</sequence>
<evidence type="ECO:0000256" key="3">
    <source>
        <dbReference type="ARBA" id="ARBA00022448"/>
    </source>
</evidence>
<dbReference type="InterPro" id="IPR011527">
    <property type="entry name" value="ABC1_TM_dom"/>
</dbReference>
<keyword evidence="8 11" id="KW-1133">Transmembrane helix</keyword>
<dbReference type="PRINTS" id="PR01092">
    <property type="entry name" value="SULFNYLUREAR"/>
</dbReference>
<protein>
    <submittedName>
        <fullName evidence="14">ATP-binding cassette sub-family C member 9-like</fullName>
    </submittedName>
</protein>
<feature type="transmembrane region" description="Helical" evidence="11">
    <location>
        <begin position="314"/>
        <end position="335"/>
    </location>
</feature>
<evidence type="ECO:0000313" key="14">
    <source>
        <dbReference type="RefSeq" id="XP_006824100.1"/>
    </source>
</evidence>
<evidence type="ECO:0000256" key="4">
    <source>
        <dbReference type="ARBA" id="ARBA00022692"/>
    </source>
</evidence>
<evidence type="ECO:0000256" key="5">
    <source>
        <dbReference type="ARBA" id="ARBA00022737"/>
    </source>
</evidence>
<dbReference type="GeneID" id="102807047"/>
<evidence type="ECO:0000256" key="1">
    <source>
        <dbReference type="ARBA" id="ARBA00004141"/>
    </source>
</evidence>
<organism evidence="13 14">
    <name type="scientific">Saccoglossus kowalevskii</name>
    <name type="common">Acorn worm</name>
    <dbReference type="NCBI Taxonomy" id="10224"/>
    <lineage>
        <taxon>Eukaryota</taxon>
        <taxon>Metazoa</taxon>
        <taxon>Hemichordata</taxon>
        <taxon>Enteropneusta</taxon>
        <taxon>Harrimaniidae</taxon>
        <taxon>Saccoglossus</taxon>
    </lineage>
</organism>
<dbReference type="Pfam" id="PF24357">
    <property type="entry name" value="TMD0_ABC"/>
    <property type="match status" value="1"/>
</dbReference>
<dbReference type="PANTHER" id="PTHR24223">
    <property type="entry name" value="ATP-BINDING CASSETTE SUB-FAMILY C"/>
    <property type="match status" value="1"/>
</dbReference>
<reference evidence="14" key="1">
    <citation type="submission" date="2025-08" db="UniProtKB">
        <authorList>
            <consortium name="RefSeq"/>
        </authorList>
    </citation>
    <scope>IDENTIFICATION</scope>
    <source>
        <tissue evidence="14">Testes</tissue>
    </source>
</reference>
<evidence type="ECO:0000256" key="7">
    <source>
        <dbReference type="ARBA" id="ARBA00022840"/>
    </source>
</evidence>
<feature type="domain" description="ABC transmembrane type-1" evidence="12">
    <location>
        <begin position="393"/>
        <end position="551"/>
    </location>
</feature>
<evidence type="ECO:0000256" key="11">
    <source>
        <dbReference type="SAM" id="Phobius"/>
    </source>
</evidence>
<keyword evidence="13" id="KW-1185">Reference proteome</keyword>
<dbReference type="PROSITE" id="PS50929">
    <property type="entry name" value="ABC_TM1F"/>
    <property type="match status" value="1"/>
</dbReference>
<feature type="transmembrane region" description="Helical" evidence="11">
    <location>
        <begin position="395"/>
        <end position="420"/>
    </location>
</feature>
<dbReference type="Gene3D" id="1.20.1560.10">
    <property type="entry name" value="ABC transporter type 1, transmembrane domain"/>
    <property type="match status" value="1"/>
</dbReference>
<feature type="transmembrane region" description="Helical" evidence="11">
    <location>
        <begin position="110"/>
        <end position="129"/>
    </location>
</feature>
<comment type="subcellular location">
    <subcellularLocation>
        <location evidence="1">Membrane</location>
        <topology evidence="1">Multi-pass membrane protein</topology>
    </subcellularLocation>
</comment>
<feature type="transmembrane region" description="Helical" evidence="11">
    <location>
        <begin position="77"/>
        <end position="98"/>
    </location>
</feature>
<dbReference type="PANTHER" id="PTHR24223:SF461">
    <property type="entry name" value="ATP-BINDING CASSETTE SUB-FAMILY C MEMBER SUR"/>
    <property type="match status" value="1"/>
</dbReference>
<keyword evidence="6" id="KW-0547">Nucleotide-binding</keyword>
<dbReference type="RefSeq" id="XP_006824100.1">
    <property type="nucleotide sequence ID" value="XM_006824037.1"/>
</dbReference>
<dbReference type="InterPro" id="IPR050173">
    <property type="entry name" value="ABC_transporter_C-like"/>
</dbReference>
<keyword evidence="9 11" id="KW-0472">Membrane</keyword>
<evidence type="ECO:0000256" key="8">
    <source>
        <dbReference type="ARBA" id="ARBA00022989"/>
    </source>
</evidence>
<keyword evidence="5" id="KW-0677">Repeat</keyword>
<feature type="transmembrane region" description="Helical" evidence="11">
    <location>
        <begin position="32"/>
        <end position="65"/>
    </location>
</feature>
<evidence type="ECO:0000256" key="10">
    <source>
        <dbReference type="ARBA" id="ARBA00023180"/>
    </source>
</evidence>
<keyword evidence="7" id="KW-0067">ATP-binding</keyword>
<comment type="similarity">
    <text evidence="2">Belongs to the ABC transporter superfamily. ABCC family. Conjugate transporter (TC 3.A.1.208) subfamily.</text>
</comment>
<proteinExistence type="inferred from homology"/>
<dbReference type="Pfam" id="PF00664">
    <property type="entry name" value="ABC_membrane"/>
    <property type="match status" value="1"/>
</dbReference>
<feature type="transmembrane region" description="Helical" evidence="11">
    <location>
        <begin position="355"/>
        <end position="374"/>
    </location>
</feature>
<dbReference type="Proteomes" id="UP000694865">
    <property type="component" value="Unplaced"/>
</dbReference>
<keyword evidence="3" id="KW-0813">Transport</keyword>
<evidence type="ECO:0000259" key="12">
    <source>
        <dbReference type="PROSITE" id="PS50929"/>
    </source>
</evidence>
<evidence type="ECO:0000313" key="13">
    <source>
        <dbReference type="Proteomes" id="UP000694865"/>
    </source>
</evidence>
<name>A0ABM0MVQ9_SACKO</name>
<evidence type="ECO:0000256" key="6">
    <source>
        <dbReference type="ARBA" id="ARBA00022741"/>
    </source>
</evidence>
<dbReference type="InterPro" id="IPR056227">
    <property type="entry name" value="TMD0_ABC"/>
</dbReference>
<dbReference type="InterPro" id="IPR000388">
    <property type="entry name" value="ABCC8/9"/>
</dbReference>
<keyword evidence="4 11" id="KW-0812">Transmembrane</keyword>
<gene>
    <name evidence="14" type="primary">LOC102807047</name>
</gene>